<dbReference type="InterPro" id="IPR058245">
    <property type="entry name" value="NreC/VraR/RcsB-like_REC"/>
</dbReference>
<accession>A0A363NMP2</accession>
<comment type="caution">
    <text evidence="6">The sequence shown here is derived from an EMBL/GenBank/DDBJ whole genome shotgun (WGS) entry which is preliminary data.</text>
</comment>
<dbReference type="PANTHER" id="PTHR43214:SF43">
    <property type="entry name" value="TWO-COMPONENT RESPONSE REGULATOR"/>
    <property type="match status" value="1"/>
</dbReference>
<keyword evidence="1 3" id="KW-0597">Phosphoprotein</keyword>
<dbReference type="CDD" id="cd06170">
    <property type="entry name" value="LuxR_C_like"/>
    <property type="match status" value="1"/>
</dbReference>
<dbReference type="PROSITE" id="PS50043">
    <property type="entry name" value="HTH_LUXR_2"/>
    <property type="match status" value="1"/>
</dbReference>
<dbReference type="AlphaFoldDB" id="A0A363NMP2"/>
<dbReference type="SUPFAM" id="SSF52172">
    <property type="entry name" value="CheY-like"/>
    <property type="match status" value="1"/>
</dbReference>
<protein>
    <submittedName>
        <fullName evidence="6">DNA-binding response regulator</fullName>
    </submittedName>
</protein>
<dbReference type="SUPFAM" id="SSF46894">
    <property type="entry name" value="C-terminal effector domain of the bipartite response regulators"/>
    <property type="match status" value="1"/>
</dbReference>
<dbReference type="GO" id="GO:0003677">
    <property type="term" value="F:DNA binding"/>
    <property type="evidence" value="ECO:0007669"/>
    <property type="project" value="UniProtKB-KW"/>
</dbReference>
<dbReference type="InterPro" id="IPR011006">
    <property type="entry name" value="CheY-like_superfamily"/>
</dbReference>
<organism evidence="6 7">
    <name type="scientific">Sphingobacterium athyrii</name>
    <dbReference type="NCBI Taxonomy" id="2152717"/>
    <lineage>
        <taxon>Bacteria</taxon>
        <taxon>Pseudomonadati</taxon>
        <taxon>Bacteroidota</taxon>
        <taxon>Sphingobacteriia</taxon>
        <taxon>Sphingobacteriales</taxon>
        <taxon>Sphingobacteriaceae</taxon>
        <taxon>Sphingobacterium</taxon>
    </lineage>
</organism>
<evidence type="ECO:0000259" key="4">
    <source>
        <dbReference type="PROSITE" id="PS50043"/>
    </source>
</evidence>
<dbReference type="PROSITE" id="PS50110">
    <property type="entry name" value="RESPONSE_REGULATORY"/>
    <property type="match status" value="1"/>
</dbReference>
<dbReference type="OrthoDB" id="9797341at2"/>
<dbReference type="GO" id="GO:0000160">
    <property type="term" value="P:phosphorelay signal transduction system"/>
    <property type="evidence" value="ECO:0007669"/>
    <property type="project" value="InterPro"/>
</dbReference>
<dbReference type="Pfam" id="PF00072">
    <property type="entry name" value="Response_reg"/>
    <property type="match status" value="1"/>
</dbReference>
<dbReference type="InterPro" id="IPR001789">
    <property type="entry name" value="Sig_transdc_resp-reg_receiver"/>
</dbReference>
<dbReference type="CDD" id="cd17535">
    <property type="entry name" value="REC_NarL-like"/>
    <property type="match status" value="1"/>
</dbReference>
<dbReference type="PANTHER" id="PTHR43214">
    <property type="entry name" value="TWO-COMPONENT RESPONSE REGULATOR"/>
    <property type="match status" value="1"/>
</dbReference>
<evidence type="ECO:0000256" key="3">
    <source>
        <dbReference type="PROSITE-ProRule" id="PRU00169"/>
    </source>
</evidence>
<dbReference type="PRINTS" id="PR00038">
    <property type="entry name" value="HTHLUXR"/>
</dbReference>
<reference evidence="6 7" key="1">
    <citation type="submission" date="2018-04" db="EMBL/GenBank/DDBJ databases">
        <title>Sphingobacterium sp. M46 Genome.</title>
        <authorList>
            <person name="Cheng J."/>
            <person name="Li Y."/>
        </authorList>
    </citation>
    <scope>NUCLEOTIDE SEQUENCE [LARGE SCALE GENOMIC DNA]</scope>
    <source>
        <strain evidence="6 7">M46</strain>
    </source>
</reference>
<evidence type="ECO:0000256" key="2">
    <source>
        <dbReference type="ARBA" id="ARBA00023125"/>
    </source>
</evidence>
<dbReference type="PROSITE" id="PS00622">
    <property type="entry name" value="HTH_LUXR_1"/>
    <property type="match status" value="1"/>
</dbReference>
<dbReference type="SMART" id="SM00448">
    <property type="entry name" value="REC"/>
    <property type="match status" value="1"/>
</dbReference>
<evidence type="ECO:0000313" key="7">
    <source>
        <dbReference type="Proteomes" id="UP000250831"/>
    </source>
</evidence>
<evidence type="ECO:0000259" key="5">
    <source>
        <dbReference type="PROSITE" id="PS50110"/>
    </source>
</evidence>
<dbReference type="EMBL" id="QCXX01000008">
    <property type="protein sequence ID" value="PUV21970.1"/>
    <property type="molecule type" value="Genomic_DNA"/>
</dbReference>
<feature type="modified residue" description="4-aspartylphosphate" evidence="3">
    <location>
        <position position="58"/>
    </location>
</feature>
<dbReference type="InterPro" id="IPR000792">
    <property type="entry name" value="Tscrpt_reg_LuxR_C"/>
</dbReference>
<dbReference type="InterPro" id="IPR036388">
    <property type="entry name" value="WH-like_DNA-bd_sf"/>
</dbReference>
<dbReference type="GO" id="GO:0006355">
    <property type="term" value="P:regulation of DNA-templated transcription"/>
    <property type="evidence" value="ECO:0007669"/>
    <property type="project" value="InterPro"/>
</dbReference>
<dbReference type="Pfam" id="PF00196">
    <property type="entry name" value="GerE"/>
    <property type="match status" value="1"/>
</dbReference>
<evidence type="ECO:0000313" key="6">
    <source>
        <dbReference type="EMBL" id="PUV21970.1"/>
    </source>
</evidence>
<gene>
    <name evidence="6" type="ORF">DCO56_23835</name>
</gene>
<keyword evidence="7" id="KW-1185">Reference proteome</keyword>
<keyword evidence="2 6" id="KW-0238">DNA-binding</keyword>
<dbReference type="SMART" id="SM00421">
    <property type="entry name" value="HTH_LUXR"/>
    <property type="match status" value="1"/>
</dbReference>
<evidence type="ECO:0000256" key="1">
    <source>
        <dbReference type="ARBA" id="ARBA00022553"/>
    </source>
</evidence>
<feature type="domain" description="HTH luxR-type" evidence="4">
    <location>
        <begin position="141"/>
        <end position="206"/>
    </location>
</feature>
<dbReference type="InterPro" id="IPR039420">
    <property type="entry name" value="WalR-like"/>
</dbReference>
<feature type="domain" description="Response regulatory" evidence="5">
    <location>
        <begin position="7"/>
        <end position="123"/>
    </location>
</feature>
<dbReference type="Proteomes" id="UP000250831">
    <property type="component" value="Unassembled WGS sequence"/>
</dbReference>
<dbReference type="Gene3D" id="3.40.50.2300">
    <property type="match status" value="1"/>
</dbReference>
<dbReference type="InterPro" id="IPR016032">
    <property type="entry name" value="Sig_transdc_resp-reg_C-effctor"/>
</dbReference>
<sequence length="208" mass="22890">MSEEQKTLAILDDHPIAIEGIKSFLKENLSYGRVLGFSLGRALTDFLKQDQIDLLLLDIALPDTNGIDLCGELKRNYPELIIVGFSNHMARNSILQMLANGAAGYILKSADAEEIITCIQKVSQGSMGLCGATQRLIAAAPSRQLPSLTMREKQVLQLLAEGKTSAQIAEKLFLSPLTVDTYRKNLIQKFAVKNTAELLTILFKENLL</sequence>
<dbReference type="Gene3D" id="1.10.10.10">
    <property type="entry name" value="Winged helix-like DNA-binding domain superfamily/Winged helix DNA-binding domain"/>
    <property type="match status" value="1"/>
</dbReference>
<name>A0A363NMP2_9SPHI</name>
<dbReference type="RefSeq" id="WP_108636211.1">
    <property type="nucleotide sequence ID" value="NZ_DAMCKI010000023.1"/>
</dbReference>
<proteinExistence type="predicted"/>